<dbReference type="AlphaFoldDB" id="A0A1U7FI08"/>
<evidence type="ECO:0000313" key="1">
    <source>
        <dbReference type="EMBL" id="HAB4633764.1"/>
    </source>
</evidence>
<comment type="caution">
    <text evidence="2">The sequence shown here is derived from an EMBL/GenBank/DDBJ whole genome shotgun (WGS) entry which is preliminary data.</text>
</comment>
<dbReference type="RefSeq" id="WP_000220924.1">
    <property type="nucleotide sequence ID" value="NZ_JBFBPC010000001.1"/>
</dbReference>
<dbReference type="EMBL" id="DAAGUQ010000004">
    <property type="protein sequence ID" value="HAB4633764.1"/>
    <property type="molecule type" value="Genomic_DNA"/>
</dbReference>
<accession>A0A1U7FI08</accession>
<reference evidence="2" key="2">
    <citation type="submission" date="2019-10" db="EMBL/GenBank/DDBJ databases">
        <authorList>
            <consortium name="NCBI Pathogen Detection Project"/>
        </authorList>
    </citation>
    <scope>NUCLEOTIDE SEQUENCE</scope>
    <source>
        <strain evidence="2">Salmonella enterica</strain>
    </source>
</reference>
<evidence type="ECO:0000313" key="2">
    <source>
        <dbReference type="EMBL" id="HAB5501403.1"/>
    </source>
</evidence>
<protein>
    <submittedName>
        <fullName evidence="2">Uncharacterized protein</fullName>
    </submittedName>
</protein>
<organism evidence="2">
    <name type="scientific">Salmonella enterica I</name>
    <dbReference type="NCBI Taxonomy" id="59201"/>
    <lineage>
        <taxon>Bacteria</taxon>
        <taxon>Pseudomonadati</taxon>
        <taxon>Pseudomonadota</taxon>
        <taxon>Gammaproteobacteria</taxon>
        <taxon>Enterobacterales</taxon>
        <taxon>Enterobacteriaceae</taxon>
        <taxon>Salmonella</taxon>
    </lineage>
</organism>
<sequence length="186" mass="21135">MTYHADFLDAEQRVTDAIPERDVNPFSGPSTMRRRVLVSQDGEPVIVLCLFVALEEGRWIVEQCFSGIMNNDKTIAILYGQHVHLFDTDSHQVKSLFLDDYVGHIYSIPDVWDHKASLSENFLVTTFQYTFLIHVSSGIIWRSEPCGIDGVIIHDIREGIIYGSGEWDPPDGWAPFNLRLSDGHRA</sequence>
<gene>
    <name evidence="2" type="ORF">GBW64_10115</name>
    <name evidence="1" type="ORF">GBZ60_08825</name>
</gene>
<dbReference type="EMBL" id="DAAHCA010000004">
    <property type="protein sequence ID" value="HAB5501403.1"/>
    <property type="molecule type" value="Genomic_DNA"/>
</dbReference>
<proteinExistence type="predicted"/>
<reference evidence="2" key="1">
    <citation type="journal article" date="2018" name="Genome Biol.">
        <title>SKESA: strategic k-mer extension for scrupulous assemblies.</title>
        <authorList>
            <person name="Souvorov A."/>
            <person name="Agarwala R."/>
            <person name="Lipman D.J."/>
        </authorList>
    </citation>
    <scope>NUCLEOTIDE SEQUENCE</scope>
    <source>
        <strain evidence="2">Salmonella enterica</strain>
    </source>
</reference>
<name>A0A1U7FI08_SALET</name>